<organism evidence="1">
    <name type="scientific">Anguilla anguilla</name>
    <name type="common">European freshwater eel</name>
    <name type="synonym">Muraena anguilla</name>
    <dbReference type="NCBI Taxonomy" id="7936"/>
    <lineage>
        <taxon>Eukaryota</taxon>
        <taxon>Metazoa</taxon>
        <taxon>Chordata</taxon>
        <taxon>Craniata</taxon>
        <taxon>Vertebrata</taxon>
        <taxon>Euteleostomi</taxon>
        <taxon>Actinopterygii</taxon>
        <taxon>Neopterygii</taxon>
        <taxon>Teleostei</taxon>
        <taxon>Anguilliformes</taxon>
        <taxon>Anguillidae</taxon>
        <taxon>Anguilla</taxon>
    </lineage>
</organism>
<accession>A0A0E9V971</accession>
<dbReference type="AlphaFoldDB" id="A0A0E9V971"/>
<reference evidence="1" key="2">
    <citation type="journal article" date="2015" name="Fish Shellfish Immunol.">
        <title>Early steps in the European eel (Anguilla anguilla)-Vibrio vulnificus interaction in the gills: Role of the RtxA13 toxin.</title>
        <authorList>
            <person name="Callol A."/>
            <person name="Pajuelo D."/>
            <person name="Ebbesson L."/>
            <person name="Teles M."/>
            <person name="MacKenzie S."/>
            <person name="Amaro C."/>
        </authorList>
    </citation>
    <scope>NUCLEOTIDE SEQUENCE</scope>
</reference>
<name>A0A0E9V971_ANGAN</name>
<dbReference type="EMBL" id="GBXM01034834">
    <property type="protein sequence ID" value="JAH73743.1"/>
    <property type="molecule type" value="Transcribed_RNA"/>
</dbReference>
<protein>
    <submittedName>
        <fullName evidence="1">Uncharacterized protein</fullName>
    </submittedName>
</protein>
<reference evidence="1" key="1">
    <citation type="submission" date="2014-11" db="EMBL/GenBank/DDBJ databases">
        <authorList>
            <person name="Amaro Gonzalez C."/>
        </authorList>
    </citation>
    <scope>NUCLEOTIDE SEQUENCE</scope>
</reference>
<sequence>MGFLQYNRRTAVLPPSPASANAF</sequence>
<proteinExistence type="predicted"/>
<evidence type="ECO:0000313" key="1">
    <source>
        <dbReference type="EMBL" id="JAH73743.1"/>
    </source>
</evidence>